<accession>A0ABQ3LTD1</accession>
<keyword evidence="3" id="KW-1185">Reference proteome</keyword>
<evidence type="ECO:0000313" key="2">
    <source>
        <dbReference type="EMBL" id="GHH25645.1"/>
    </source>
</evidence>
<dbReference type="EMBL" id="BNAQ01000010">
    <property type="protein sequence ID" value="GHH25645.1"/>
    <property type="molecule type" value="Genomic_DNA"/>
</dbReference>
<organism evidence="2 3">
    <name type="scientific">Sphingomonas glacialis</name>
    <dbReference type="NCBI Taxonomy" id="658225"/>
    <lineage>
        <taxon>Bacteria</taxon>
        <taxon>Pseudomonadati</taxon>
        <taxon>Pseudomonadota</taxon>
        <taxon>Alphaproteobacteria</taxon>
        <taxon>Sphingomonadales</taxon>
        <taxon>Sphingomonadaceae</taxon>
        <taxon>Sphingomonas</taxon>
    </lineage>
</organism>
<dbReference type="Proteomes" id="UP000652430">
    <property type="component" value="Unassembled WGS sequence"/>
</dbReference>
<comment type="caution">
    <text evidence="2">The sequence shown here is derived from an EMBL/GenBank/DDBJ whole genome shotgun (WGS) entry which is preliminary data.</text>
</comment>
<evidence type="ECO:0000256" key="1">
    <source>
        <dbReference type="SAM" id="MobiDB-lite"/>
    </source>
</evidence>
<protein>
    <submittedName>
        <fullName evidence="2">Uncharacterized protein</fullName>
    </submittedName>
</protein>
<feature type="region of interest" description="Disordered" evidence="1">
    <location>
        <begin position="1"/>
        <end position="20"/>
    </location>
</feature>
<sequence length="108" mass="11830">MRALPHMAVDRGSVGPVGLNRHDRKAMTLDQVTSYGGTGTIEFGSTMRRLTEQNDACAGEAIEGRTKGGVVQRRQGFGGGFGCICQWHNQRRVSKTHRKFPKEKGRSG</sequence>
<evidence type="ECO:0000313" key="3">
    <source>
        <dbReference type="Proteomes" id="UP000652430"/>
    </source>
</evidence>
<reference evidence="3" key="1">
    <citation type="journal article" date="2019" name="Int. J. Syst. Evol. Microbiol.">
        <title>The Global Catalogue of Microorganisms (GCM) 10K type strain sequencing project: providing services to taxonomists for standard genome sequencing and annotation.</title>
        <authorList>
            <consortium name="The Broad Institute Genomics Platform"/>
            <consortium name="The Broad Institute Genome Sequencing Center for Infectious Disease"/>
            <person name="Wu L."/>
            <person name="Ma J."/>
        </authorList>
    </citation>
    <scope>NUCLEOTIDE SEQUENCE [LARGE SCALE GENOMIC DNA]</scope>
    <source>
        <strain evidence="3">CGMCC 1.8957</strain>
    </source>
</reference>
<proteinExistence type="predicted"/>
<name>A0ABQ3LTD1_9SPHN</name>
<gene>
    <name evidence="2" type="ORF">GCM10008023_39230</name>
</gene>